<dbReference type="EMBL" id="CP077074">
    <property type="protein sequence ID" value="QXH39284.1"/>
    <property type="molecule type" value="Genomic_DNA"/>
</dbReference>
<evidence type="ECO:0000313" key="18">
    <source>
        <dbReference type="EMBL" id="QXH39284.1"/>
    </source>
</evidence>
<evidence type="ECO:0000256" key="11">
    <source>
        <dbReference type="ARBA" id="ARBA00023136"/>
    </source>
</evidence>
<keyword evidence="10" id="KW-0626">Porin</keyword>
<keyword evidence="19" id="KW-1185">Reference proteome</keyword>
<evidence type="ECO:0000256" key="12">
    <source>
        <dbReference type="ARBA" id="ARBA00023139"/>
    </source>
</evidence>
<dbReference type="InterPro" id="IPR054765">
    <property type="entry name" value="SLBB_dom"/>
</dbReference>
<name>A0ABX8MIY6_9PSED</name>
<evidence type="ECO:0000259" key="17">
    <source>
        <dbReference type="Pfam" id="PF22461"/>
    </source>
</evidence>
<keyword evidence="6" id="KW-0812">Transmembrane</keyword>
<evidence type="ECO:0000256" key="3">
    <source>
        <dbReference type="ARBA" id="ARBA00022448"/>
    </source>
</evidence>
<evidence type="ECO:0000256" key="14">
    <source>
        <dbReference type="ARBA" id="ARBA00023288"/>
    </source>
</evidence>
<accession>A0ABX8MIY6</accession>
<evidence type="ECO:0000256" key="7">
    <source>
        <dbReference type="ARBA" id="ARBA00022729"/>
    </source>
</evidence>
<dbReference type="Pfam" id="PF22461">
    <property type="entry name" value="SLBB_2"/>
    <property type="match status" value="1"/>
</dbReference>
<comment type="similarity">
    <text evidence="2">Belongs to the BexD/CtrA/VexA family.</text>
</comment>
<evidence type="ECO:0000259" key="16">
    <source>
        <dbReference type="Pfam" id="PF02563"/>
    </source>
</evidence>
<keyword evidence="12" id="KW-0564">Palmitate</keyword>
<dbReference type="Gene3D" id="3.10.560.10">
    <property type="entry name" value="Outer membrane lipoprotein wza domain like"/>
    <property type="match status" value="1"/>
</dbReference>
<feature type="signal peptide" evidence="15">
    <location>
        <begin position="1"/>
        <end position="22"/>
    </location>
</feature>
<keyword evidence="5" id="KW-0762">Sugar transport</keyword>
<evidence type="ECO:0000256" key="5">
    <source>
        <dbReference type="ARBA" id="ARBA00022597"/>
    </source>
</evidence>
<proteinExistence type="inferred from homology"/>
<keyword evidence="11" id="KW-0472">Membrane</keyword>
<evidence type="ECO:0000256" key="4">
    <source>
        <dbReference type="ARBA" id="ARBA00022452"/>
    </source>
</evidence>
<keyword evidence="9" id="KW-0406">Ion transport</keyword>
<dbReference type="Proteomes" id="UP000693952">
    <property type="component" value="Chromosome"/>
</dbReference>
<evidence type="ECO:0000256" key="15">
    <source>
        <dbReference type="SAM" id="SignalP"/>
    </source>
</evidence>
<keyword evidence="8" id="KW-0625">Polysaccharide transport</keyword>
<sequence>MNKPRLSLLSLSLLLAALGGCADREPQHMPVQILSAPADQAQLTEVMPIEQVLRPQDVLDVIFHIGTTSQTRYLVQPGDQVDVTFISAPELGGNKLVLPDGSIDMPYIGNIQVAGLSAEQARQALQAQYAKVLKKPQITFSISHAMAQLDNLRTSLTNPATGLSREIVVGSDGRASFPLLGSLSLQGKSLSELQTLINQRYAKEVGAVSVDVLLKTTAANEVFVMGEVGQPGAYPVRRPISVLEALTLAKGAGPTARLDSVVILRRKGSEVEARVYDADAALDGKALQFAYLQPDDMLYVPKTRLAKAGALSKQLADVIMFQGVGFSFGYRVDNKESNNN</sequence>
<feature type="domain" description="Polysaccharide export protein N-terminal" evidence="16">
    <location>
        <begin position="69"/>
        <end position="142"/>
    </location>
</feature>
<evidence type="ECO:0000256" key="13">
    <source>
        <dbReference type="ARBA" id="ARBA00023237"/>
    </source>
</evidence>
<dbReference type="InterPro" id="IPR049712">
    <property type="entry name" value="Poly_export"/>
</dbReference>
<dbReference type="PANTHER" id="PTHR33619">
    <property type="entry name" value="POLYSACCHARIDE EXPORT PROTEIN GFCE-RELATED"/>
    <property type="match status" value="1"/>
</dbReference>
<dbReference type="PROSITE" id="PS51257">
    <property type="entry name" value="PROKAR_LIPOPROTEIN"/>
    <property type="match status" value="1"/>
</dbReference>
<keyword evidence="7 15" id="KW-0732">Signal</keyword>
<evidence type="ECO:0000256" key="10">
    <source>
        <dbReference type="ARBA" id="ARBA00023114"/>
    </source>
</evidence>
<evidence type="ECO:0000313" key="19">
    <source>
        <dbReference type="Proteomes" id="UP000693952"/>
    </source>
</evidence>
<keyword evidence="4" id="KW-1134">Transmembrane beta strand</keyword>
<keyword evidence="3" id="KW-0813">Transport</keyword>
<organism evidence="18 19">
    <name type="scientific">Pseudomonas sessilinigenes</name>
    <dbReference type="NCBI Taxonomy" id="658629"/>
    <lineage>
        <taxon>Bacteria</taxon>
        <taxon>Pseudomonadati</taxon>
        <taxon>Pseudomonadota</taxon>
        <taxon>Gammaproteobacteria</taxon>
        <taxon>Pseudomonadales</taxon>
        <taxon>Pseudomonadaceae</taxon>
        <taxon>Pseudomonas</taxon>
    </lineage>
</organism>
<dbReference type="PANTHER" id="PTHR33619:SF3">
    <property type="entry name" value="POLYSACCHARIDE EXPORT PROTEIN GFCE-RELATED"/>
    <property type="match status" value="1"/>
</dbReference>
<dbReference type="Pfam" id="PF02563">
    <property type="entry name" value="Poly_export"/>
    <property type="match status" value="2"/>
</dbReference>
<comment type="subcellular location">
    <subcellularLocation>
        <location evidence="1">Cell outer membrane</location>
        <topology evidence="1">Multi-pass membrane protein</topology>
    </subcellularLocation>
</comment>
<dbReference type="Gene3D" id="3.30.1950.10">
    <property type="entry name" value="wza like domain"/>
    <property type="match status" value="2"/>
</dbReference>
<gene>
    <name evidence="18" type="ORF">KSS89_24080</name>
</gene>
<evidence type="ECO:0000256" key="1">
    <source>
        <dbReference type="ARBA" id="ARBA00004571"/>
    </source>
</evidence>
<keyword evidence="13" id="KW-0998">Cell outer membrane</keyword>
<dbReference type="RefSeq" id="WP_124347691.1">
    <property type="nucleotide sequence ID" value="NZ_CP027706.1"/>
</dbReference>
<protein>
    <submittedName>
        <fullName evidence="18">Polysaccharide biosynthesis/export family protein</fullName>
    </submittedName>
</protein>
<evidence type="ECO:0000256" key="6">
    <source>
        <dbReference type="ARBA" id="ARBA00022692"/>
    </source>
</evidence>
<keyword evidence="14" id="KW-0449">Lipoprotein</keyword>
<feature type="domain" description="Polysaccharide export protein N-terminal" evidence="16">
    <location>
        <begin position="161"/>
        <end position="212"/>
    </location>
</feature>
<evidence type="ECO:0000256" key="2">
    <source>
        <dbReference type="ARBA" id="ARBA00009450"/>
    </source>
</evidence>
<dbReference type="InterPro" id="IPR003715">
    <property type="entry name" value="Poly_export_N"/>
</dbReference>
<feature type="domain" description="SLBB" evidence="17">
    <location>
        <begin position="221"/>
        <end position="300"/>
    </location>
</feature>
<evidence type="ECO:0000256" key="8">
    <source>
        <dbReference type="ARBA" id="ARBA00023047"/>
    </source>
</evidence>
<feature type="chain" id="PRO_5047467447" evidence="15">
    <location>
        <begin position="23"/>
        <end position="340"/>
    </location>
</feature>
<reference evidence="18" key="1">
    <citation type="submission" date="2021-06" db="EMBL/GenBank/DDBJ databases">
        <title>Updating the genus Pseudomonas: Description of 43 new species and partition of the Pseudomonas putida group.</title>
        <authorList>
            <person name="Girard L."/>
            <person name="Lood C."/>
            <person name="Vandamme P."/>
            <person name="Rokni-Zadeh H."/>
            <person name="van Noort V."/>
            <person name="Hofte M."/>
            <person name="Lavigne R."/>
            <person name="De Mot R."/>
        </authorList>
    </citation>
    <scope>NUCLEOTIDE SEQUENCE</scope>
    <source>
        <strain evidence="18">CMR12a</strain>
    </source>
</reference>
<evidence type="ECO:0000256" key="9">
    <source>
        <dbReference type="ARBA" id="ARBA00023065"/>
    </source>
</evidence>